<name>A0A6J1GVP9_CUCMO</name>
<reference evidence="11" key="1">
    <citation type="submission" date="2025-08" db="UniProtKB">
        <authorList>
            <consortium name="RefSeq"/>
        </authorList>
    </citation>
    <scope>IDENTIFICATION</scope>
    <source>
        <tissue evidence="11">Young leaves</tissue>
    </source>
</reference>
<evidence type="ECO:0000256" key="7">
    <source>
        <dbReference type="ARBA" id="ARBA00024013"/>
    </source>
</evidence>
<keyword evidence="4" id="KW-0812">Transmembrane</keyword>
<dbReference type="KEGG" id="cmos:111457904"/>
<dbReference type="FunFam" id="3.10.20.310:FF:000016">
    <property type="entry name" value="Outer membrane OMP85 family protein"/>
    <property type="match status" value="1"/>
</dbReference>
<sequence>MADYEEEGKGSIRPNSEEEQAEREPSIFENDDEEDEDDGDEEDEDEDFEGEEDETENDEEPLRRKPLSDASRLIGQRSKLENLAERMRKEKIRLRVHDILIKGNTKTKESIIEAEVEAIKNASTMQELLEAAGVANAKLQRLEIFDSVKITLDSGPPELPGTANVVIEVVETSNPLSGECGAYTKPAARSWTFEGSVKYKNWLGYGDLWDGSLAYGPNQTSELSTGVYFPRLKRSVTPLVARLSLLSQDWLEFSSYKERSLGLSLGLYSTKYHDLAYSLGWRTIADPSQMASNSIRRQLGNSLLSSLKYTLKVDKRNSAGRPTRGYAFVSTSQIGGLAPDHRSLRFVRQEFDLRYAIPLGFDRAAMNFGVSAGVVLPWGNGFMNKPSPLPERFFLGGDFSPVCTVGGPTTVWGFKTRGMGPTEPRREVRGENNQGENSDSPGRDFVGGDLAVTAFADLSFDFPIRWLREHGIHGHIFAGAGNLAKLTENEFRSFSFQKFLETFRTSVGAGIVLPTRLFRLEGNFYYILKQQEHDRGKTGFRFSISAPS</sequence>
<evidence type="ECO:0000256" key="1">
    <source>
        <dbReference type="ARBA" id="ARBA00004374"/>
    </source>
</evidence>
<feature type="domain" description="Bacterial surface antigen (D15)" evidence="9">
    <location>
        <begin position="201"/>
        <end position="545"/>
    </location>
</feature>
<comment type="similarity">
    <text evidence="2">Belongs to the SAM50/omp85 family.</text>
</comment>
<dbReference type="GO" id="GO:0009707">
    <property type="term" value="C:chloroplast outer membrane"/>
    <property type="evidence" value="ECO:0007669"/>
    <property type="project" value="UniProtKB-SubCell"/>
</dbReference>
<evidence type="ECO:0000313" key="10">
    <source>
        <dbReference type="Proteomes" id="UP000504609"/>
    </source>
</evidence>
<dbReference type="Pfam" id="PF01103">
    <property type="entry name" value="Omp85"/>
    <property type="match status" value="1"/>
</dbReference>
<evidence type="ECO:0000256" key="6">
    <source>
        <dbReference type="ARBA" id="ARBA00023136"/>
    </source>
</evidence>
<keyword evidence="5" id="KW-0934">Plastid</keyword>
<feature type="compositionally biased region" description="Acidic residues" evidence="8">
    <location>
        <begin position="29"/>
        <end position="59"/>
    </location>
</feature>
<protein>
    <submittedName>
        <fullName evidence="11">Sorting and assembly machinery component 50 homolog</fullName>
    </submittedName>
</protein>
<evidence type="ECO:0000313" key="11">
    <source>
        <dbReference type="RefSeq" id="XP_022956121.1"/>
    </source>
</evidence>
<feature type="region of interest" description="Disordered" evidence="8">
    <location>
        <begin position="1"/>
        <end position="71"/>
    </location>
</feature>
<feature type="compositionally biased region" description="Polar residues" evidence="8">
    <location>
        <begin position="431"/>
        <end position="440"/>
    </location>
</feature>
<dbReference type="SMR" id="A0A6J1GVP9"/>
<evidence type="ECO:0000256" key="3">
    <source>
        <dbReference type="ARBA" id="ARBA00022452"/>
    </source>
</evidence>
<keyword evidence="5" id="KW-1002">Plastid outer membrane</keyword>
<dbReference type="GeneID" id="111457904"/>
<evidence type="ECO:0000259" key="9">
    <source>
        <dbReference type="Pfam" id="PF01103"/>
    </source>
</evidence>
<comment type="subcellular location">
    <subcellularLocation>
        <location evidence="1">Mitochondrion outer membrane</location>
        <topology evidence="1">Multi-pass membrane protein</topology>
    </subcellularLocation>
    <subcellularLocation>
        <location evidence="7">Plastid</location>
        <location evidence="7">Chloroplast outer membrane</location>
    </subcellularLocation>
</comment>
<keyword evidence="10" id="KW-1185">Reference proteome</keyword>
<accession>A0A6J1GVP9</accession>
<evidence type="ECO:0000256" key="5">
    <source>
        <dbReference type="ARBA" id="ARBA00022805"/>
    </source>
</evidence>
<evidence type="ECO:0000256" key="2">
    <source>
        <dbReference type="ARBA" id="ARBA00010913"/>
    </source>
</evidence>
<dbReference type="Gene3D" id="3.10.20.310">
    <property type="entry name" value="membrane protein fhac"/>
    <property type="match status" value="1"/>
</dbReference>
<dbReference type="Gene3D" id="2.40.160.50">
    <property type="entry name" value="membrane protein fhac: a member of the omp85/tpsb transporter family"/>
    <property type="match status" value="1"/>
</dbReference>
<dbReference type="GO" id="GO:0005741">
    <property type="term" value="C:mitochondrial outer membrane"/>
    <property type="evidence" value="ECO:0007669"/>
    <property type="project" value="UniProtKB-SubCell"/>
</dbReference>
<evidence type="ECO:0000256" key="8">
    <source>
        <dbReference type="SAM" id="MobiDB-lite"/>
    </source>
</evidence>
<dbReference type="AlphaFoldDB" id="A0A6J1GVP9"/>
<dbReference type="PANTHER" id="PTHR12815:SF18">
    <property type="entry name" value="SORTING AND ASSEMBLY MACHINERY COMPONENT 50 HOMOLOG"/>
    <property type="match status" value="1"/>
</dbReference>
<dbReference type="InterPro" id="IPR000184">
    <property type="entry name" value="Bac_surfAg_D15"/>
</dbReference>
<dbReference type="RefSeq" id="XP_022956121.1">
    <property type="nucleotide sequence ID" value="XM_023100353.1"/>
</dbReference>
<keyword evidence="3" id="KW-1134">Transmembrane beta strand</keyword>
<feature type="region of interest" description="Disordered" evidence="8">
    <location>
        <begin position="414"/>
        <end position="443"/>
    </location>
</feature>
<gene>
    <name evidence="11" type="primary">LOC111457904</name>
</gene>
<dbReference type="InterPro" id="IPR039910">
    <property type="entry name" value="D15-like"/>
</dbReference>
<organism evidence="10 11">
    <name type="scientific">Cucurbita moschata</name>
    <name type="common">Winter crookneck squash</name>
    <name type="synonym">Cucurbita pepo var. moschata</name>
    <dbReference type="NCBI Taxonomy" id="3662"/>
    <lineage>
        <taxon>Eukaryota</taxon>
        <taxon>Viridiplantae</taxon>
        <taxon>Streptophyta</taxon>
        <taxon>Embryophyta</taxon>
        <taxon>Tracheophyta</taxon>
        <taxon>Spermatophyta</taxon>
        <taxon>Magnoliopsida</taxon>
        <taxon>eudicotyledons</taxon>
        <taxon>Gunneridae</taxon>
        <taxon>Pentapetalae</taxon>
        <taxon>rosids</taxon>
        <taxon>fabids</taxon>
        <taxon>Cucurbitales</taxon>
        <taxon>Cucurbitaceae</taxon>
        <taxon>Cucurbiteae</taxon>
        <taxon>Cucurbita</taxon>
    </lineage>
</organism>
<dbReference type="PANTHER" id="PTHR12815">
    <property type="entry name" value="SORTING AND ASSEMBLY MACHINERY SAMM50 PROTEIN FAMILY MEMBER"/>
    <property type="match status" value="1"/>
</dbReference>
<dbReference type="FunFam" id="2.40.160.50:FF:000005">
    <property type="entry name" value="Outer membrane OMP85 family protein"/>
    <property type="match status" value="1"/>
</dbReference>
<keyword evidence="6" id="KW-0472">Membrane</keyword>
<proteinExistence type="inferred from homology"/>
<evidence type="ECO:0000256" key="4">
    <source>
        <dbReference type="ARBA" id="ARBA00022692"/>
    </source>
</evidence>
<dbReference type="Proteomes" id="UP000504609">
    <property type="component" value="Unplaced"/>
</dbReference>